<proteinExistence type="predicted"/>
<dbReference type="AlphaFoldDB" id="A0A0F9FAY8"/>
<name>A0A0F9FAY8_9ZZZZ</name>
<protein>
    <submittedName>
        <fullName evidence="1">Uncharacterized protein</fullName>
    </submittedName>
</protein>
<comment type="caution">
    <text evidence="1">The sequence shown here is derived from an EMBL/GenBank/DDBJ whole genome shotgun (WGS) entry which is preliminary data.</text>
</comment>
<sequence length="77" mass="8787">MFASLRQLLTLLMGRLEKSESSSTISEPKGQPKIRDCAWGWYEFEVEVDHGMDGNNPDGFHNCLECLYCNTLICEVE</sequence>
<accession>A0A0F9FAY8</accession>
<reference evidence="1" key="1">
    <citation type="journal article" date="2015" name="Nature">
        <title>Complex archaea that bridge the gap between prokaryotes and eukaryotes.</title>
        <authorList>
            <person name="Spang A."/>
            <person name="Saw J.H."/>
            <person name="Jorgensen S.L."/>
            <person name="Zaremba-Niedzwiedzka K."/>
            <person name="Martijn J."/>
            <person name="Lind A.E."/>
            <person name="van Eijk R."/>
            <person name="Schleper C."/>
            <person name="Guy L."/>
            <person name="Ettema T.J."/>
        </authorList>
    </citation>
    <scope>NUCLEOTIDE SEQUENCE</scope>
</reference>
<dbReference type="EMBL" id="LAZR01024285">
    <property type="protein sequence ID" value="KKL75661.1"/>
    <property type="molecule type" value="Genomic_DNA"/>
</dbReference>
<organism evidence="1">
    <name type="scientific">marine sediment metagenome</name>
    <dbReference type="NCBI Taxonomy" id="412755"/>
    <lineage>
        <taxon>unclassified sequences</taxon>
        <taxon>metagenomes</taxon>
        <taxon>ecological metagenomes</taxon>
    </lineage>
</organism>
<gene>
    <name evidence="1" type="ORF">LCGC14_2052640</name>
</gene>
<evidence type="ECO:0000313" key="1">
    <source>
        <dbReference type="EMBL" id="KKL75661.1"/>
    </source>
</evidence>